<organism evidence="1 2">
    <name type="scientific">Sporolactobacillus laevolacticus DSM 442</name>
    <dbReference type="NCBI Taxonomy" id="1395513"/>
    <lineage>
        <taxon>Bacteria</taxon>
        <taxon>Bacillati</taxon>
        <taxon>Bacillota</taxon>
        <taxon>Bacilli</taxon>
        <taxon>Bacillales</taxon>
        <taxon>Sporolactobacillaceae</taxon>
        <taxon>Sporolactobacillus</taxon>
    </lineage>
</organism>
<proteinExistence type="predicted"/>
<accession>V6IY00</accession>
<evidence type="ECO:0000313" key="1">
    <source>
        <dbReference type="EMBL" id="EST12210.1"/>
    </source>
</evidence>
<keyword evidence="2" id="KW-1185">Reference proteome</keyword>
<dbReference type="AlphaFoldDB" id="V6IY00"/>
<sequence length="86" mass="10499">MKNKYTYTVKEIFEQGLFTDWELESVVYESNEMWHLTFEWVGFLRESNWSIYLVHDPEIKQKLLLSLKRSELRKKIANDSKMTKIH</sequence>
<dbReference type="Proteomes" id="UP000018296">
    <property type="component" value="Unassembled WGS sequence"/>
</dbReference>
<dbReference type="PATRIC" id="fig|1395513.3.peg.1585"/>
<reference evidence="1 2" key="1">
    <citation type="journal article" date="2013" name="Genome Announc.">
        <title>Genome Sequence of Sporolactobacillus laevolacticus DSM442, an Efficient Polymer-Grade D-Lactate Producer from Agricultural Waste Cottonseed as a Nitrogen Source.</title>
        <authorList>
            <person name="Wang H."/>
            <person name="Wang L."/>
            <person name="Ju J."/>
            <person name="Yu B."/>
            <person name="Ma Y."/>
        </authorList>
    </citation>
    <scope>NUCLEOTIDE SEQUENCE [LARGE SCALE GENOMIC DNA]</scope>
    <source>
        <strain evidence="1 2">DSM 442</strain>
    </source>
</reference>
<evidence type="ECO:0000313" key="2">
    <source>
        <dbReference type="Proteomes" id="UP000018296"/>
    </source>
</evidence>
<dbReference type="OrthoDB" id="9980656at2"/>
<comment type="caution">
    <text evidence="1">The sequence shown here is derived from an EMBL/GenBank/DDBJ whole genome shotgun (WGS) entry which is preliminary data.</text>
</comment>
<name>V6IY00_9BACL</name>
<dbReference type="EMBL" id="AWTC01000006">
    <property type="protein sequence ID" value="EST12210.1"/>
    <property type="molecule type" value="Genomic_DNA"/>
</dbReference>
<dbReference type="RefSeq" id="WP_023509832.1">
    <property type="nucleotide sequence ID" value="NZ_AWTC01000006.1"/>
</dbReference>
<protein>
    <submittedName>
        <fullName evidence="1">Uncharacterized protein</fullName>
    </submittedName>
</protein>
<gene>
    <name evidence="1" type="ORF">P343_07810</name>
</gene>